<keyword evidence="11" id="KW-1185">Reference proteome</keyword>
<dbReference type="InterPro" id="IPR006026">
    <property type="entry name" value="Peptidase_Metallo"/>
</dbReference>
<feature type="non-terminal residue" evidence="10">
    <location>
        <position position="1"/>
    </location>
</feature>
<feature type="binding site" evidence="5">
    <location>
        <position position="169"/>
    </location>
    <ligand>
        <name>Zn(2+)</name>
        <dbReference type="ChEBI" id="CHEBI:29105"/>
        <note>catalytic</note>
    </ligand>
</feature>
<dbReference type="EMBL" id="KB199651">
    <property type="protein sequence ID" value="ESP04972.1"/>
    <property type="molecule type" value="Genomic_DNA"/>
</dbReference>
<reference evidence="10 11" key="1">
    <citation type="journal article" date="2013" name="Nature">
        <title>Insights into bilaterian evolution from three spiralian genomes.</title>
        <authorList>
            <person name="Simakov O."/>
            <person name="Marletaz F."/>
            <person name="Cho S.J."/>
            <person name="Edsinger-Gonzales E."/>
            <person name="Havlak P."/>
            <person name="Hellsten U."/>
            <person name="Kuo D.H."/>
            <person name="Larsson T."/>
            <person name="Lv J."/>
            <person name="Arendt D."/>
            <person name="Savage R."/>
            <person name="Osoegawa K."/>
            <person name="de Jong P."/>
            <person name="Grimwood J."/>
            <person name="Chapman J.A."/>
            <person name="Shapiro H."/>
            <person name="Aerts A."/>
            <person name="Otillar R.P."/>
            <person name="Terry A.Y."/>
            <person name="Boore J.L."/>
            <person name="Grigoriev I.V."/>
            <person name="Lindberg D.R."/>
            <person name="Seaver E.C."/>
            <person name="Weisblat D.A."/>
            <person name="Putnam N.H."/>
            <person name="Rokhsar D.S."/>
        </authorList>
    </citation>
    <scope>NUCLEOTIDE SEQUENCE [LARGE SCALE GENOMIC DNA]</scope>
</reference>
<dbReference type="AlphaFoldDB" id="V4BGI9"/>
<evidence type="ECO:0000259" key="8">
    <source>
        <dbReference type="PROSITE" id="PS51670"/>
    </source>
</evidence>
<evidence type="ECO:0000256" key="3">
    <source>
        <dbReference type="ARBA" id="ARBA00022801"/>
    </source>
</evidence>
<gene>
    <name evidence="10" type="ORF">LOTGIDRAFT_109273</name>
</gene>
<dbReference type="Pfam" id="PF01400">
    <property type="entry name" value="Astacin"/>
    <property type="match status" value="1"/>
</dbReference>
<feature type="domain" description="ShKT" evidence="8">
    <location>
        <begin position="514"/>
        <end position="550"/>
    </location>
</feature>
<keyword evidence="3 5" id="KW-0378">Hydrolase</keyword>
<dbReference type="Gene3D" id="3.40.390.10">
    <property type="entry name" value="Collagenase (Catalytic Domain)"/>
    <property type="match status" value="1"/>
</dbReference>
<dbReference type="CDD" id="cd04280">
    <property type="entry name" value="ZnMc_astacin_like"/>
    <property type="match status" value="1"/>
</dbReference>
<evidence type="ECO:0000256" key="2">
    <source>
        <dbReference type="ARBA" id="ARBA00022670"/>
    </source>
</evidence>
<feature type="domain" description="ShKT" evidence="8">
    <location>
        <begin position="310"/>
        <end position="346"/>
    </location>
</feature>
<comment type="cofactor">
    <cofactor evidence="5 6">
        <name>Zn(2+)</name>
        <dbReference type="ChEBI" id="CHEBI:29105"/>
    </cofactor>
    <text evidence="5 6">Binds 1 zinc ion per subunit.</text>
</comment>
<feature type="domain" description="ShKT" evidence="8">
    <location>
        <begin position="409"/>
        <end position="444"/>
    </location>
</feature>
<dbReference type="GeneID" id="20230448"/>
<dbReference type="PANTHER" id="PTHR10127:SF873">
    <property type="entry name" value="METALLOENDOPEPTIDASE"/>
    <property type="match status" value="1"/>
</dbReference>
<feature type="binding site" evidence="5">
    <location>
        <position position="159"/>
    </location>
    <ligand>
        <name>Zn(2+)</name>
        <dbReference type="ChEBI" id="CHEBI:29105"/>
        <note>catalytic</note>
    </ligand>
</feature>
<proteinExistence type="predicted"/>
<dbReference type="PROSITE" id="PS51864">
    <property type="entry name" value="ASTACIN"/>
    <property type="match status" value="1"/>
</dbReference>
<keyword evidence="5 6" id="KW-0482">Metalloprotease</keyword>
<feature type="domain" description="Peptidase M12A" evidence="9">
    <location>
        <begin position="66"/>
        <end position="266"/>
    </location>
</feature>
<dbReference type="InterPro" id="IPR003582">
    <property type="entry name" value="ShKT_dom"/>
</dbReference>
<dbReference type="SMART" id="SM00235">
    <property type="entry name" value="ZnMc"/>
    <property type="match status" value="1"/>
</dbReference>
<dbReference type="SUPFAM" id="SSF55486">
    <property type="entry name" value="Metalloproteases ('zincins'), catalytic domain"/>
    <property type="match status" value="1"/>
</dbReference>
<dbReference type="Gene3D" id="1.10.10.1940">
    <property type="match status" value="1"/>
</dbReference>
<feature type="region of interest" description="Disordered" evidence="7">
    <location>
        <begin position="452"/>
        <end position="472"/>
    </location>
</feature>
<evidence type="ECO:0000313" key="10">
    <source>
        <dbReference type="EMBL" id="ESP04972.1"/>
    </source>
</evidence>
<evidence type="ECO:0000259" key="9">
    <source>
        <dbReference type="PROSITE" id="PS51864"/>
    </source>
</evidence>
<dbReference type="OMA" id="HETCERW"/>
<evidence type="ECO:0000256" key="6">
    <source>
        <dbReference type="RuleBase" id="RU361183"/>
    </source>
</evidence>
<dbReference type="GO" id="GO:0006508">
    <property type="term" value="P:proteolysis"/>
    <property type="evidence" value="ECO:0007669"/>
    <property type="project" value="UniProtKB-KW"/>
</dbReference>
<evidence type="ECO:0000256" key="7">
    <source>
        <dbReference type="SAM" id="MobiDB-lite"/>
    </source>
</evidence>
<dbReference type="PRINTS" id="PR00480">
    <property type="entry name" value="ASTACIN"/>
</dbReference>
<keyword evidence="5 6" id="KW-0479">Metal-binding</keyword>
<feature type="binding site" evidence="5">
    <location>
        <position position="163"/>
    </location>
    <ligand>
        <name>Zn(2+)</name>
        <dbReference type="ChEBI" id="CHEBI:29105"/>
        <note>catalytic</note>
    </ligand>
</feature>
<dbReference type="GO" id="GO:0008270">
    <property type="term" value="F:zinc ion binding"/>
    <property type="evidence" value="ECO:0007669"/>
    <property type="project" value="UniProtKB-UniRule"/>
</dbReference>
<feature type="active site" evidence="5">
    <location>
        <position position="160"/>
    </location>
</feature>
<sequence>RLGDEKETNLTIDQIITQTLGGVDVAAQKMRSPGDNILAELDMVLTQEQFISLYTPPSNETRTKRKAVKDPALRWANNEVPYKFASRHFDEKEQYMMRQAMTEWERYTCLRFRKATKTDRNVLLFQNGEGCNSQLGMVGGYQVLNLENPGCRYKGLYLHEVGHAIGLVHEHQLPTRDDYIKILYHNVEPQMRVWFNKYSPARVRTDNVEYEYSSVMHYGITAFSKDGSAKTIEAKFPSREEEIGRVFLKELAFSDVKAVNDMYNCGEFCPKTITCKDGGYVDQNCKCICPDGTSDCQEDSNRPQEKDDTCVNLFDDWPCNVWANYGECERNPQYMNLNCRKACRLCGVNYQRYEGTCSDVFPSDKCTSWKENGDCVTNRLWMKRNCKRACNFCDSKDDDLIKPEVNCNNTHEDEEECDKWALEAECNINKIWMPKNCRKSCRLCDADITPPKEDGDGDGDGDGKLSPLSQRSKRWSKGRNSFLNVVQYYRLQTFYTIIQITEEQKIFTTNLRECKNLYDSMQCAIWAEENECEKNPVWMKDNCAKACKQCKPDNKPQIWCINPHKSPQNKKILSISGSCSNSHNDIECKIWADSGHCEINPEWMTSHCRLSCRKCRDSPDTGTGVGTTLTPSGKL</sequence>
<feature type="domain" description="ShKT" evidence="8">
    <location>
        <begin position="579"/>
        <end position="615"/>
    </location>
</feature>
<keyword evidence="5 6" id="KW-0862">Zinc</keyword>
<dbReference type="CTD" id="20230448"/>
<dbReference type="OrthoDB" id="291007at2759"/>
<dbReference type="SMART" id="SM00254">
    <property type="entry name" value="ShKT"/>
    <property type="match status" value="5"/>
</dbReference>
<evidence type="ECO:0000256" key="5">
    <source>
        <dbReference type="PROSITE-ProRule" id="PRU01211"/>
    </source>
</evidence>
<evidence type="ECO:0000256" key="4">
    <source>
        <dbReference type="PROSITE-ProRule" id="PRU01005"/>
    </source>
</evidence>
<evidence type="ECO:0000313" key="11">
    <source>
        <dbReference type="Proteomes" id="UP000030746"/>
    </source>
</evidence>
<organism evidence="10 11">
    <name type="scientific">Lottia gigantea</name>
    <name type="common">Giant owl limpet</name>
    <dbReference type="NCBI Taxonomy" id="225164"/>
    <lineage>
        <taxon>Eukaryota</taxon>
        <taxon>Metazoa</taxon>
        <taxon>Spiralia</taxon>
        <taxon>Lophotrochozoa</taxon>
        <taxon>Mollusca</taxon>
        <taxon>Gastropoda</taxon>
        <taxon>Patellogastropoda</taxon>
        <taxon>Lottioidea</taxon>
        <taxon>Lottiidae</taxon>
        <taxon>Lottia</taxon>
    </lineage>
</organism>
<dbReference type="InterPro" id="IPR034035">
    <property type="entry name" value="Astacin-like_dom"/>
</dbReference>
<dbReference type="EC" id="3.4.24.-" evidence="6"/>
<keyword evidence="2 5" id="KW-0645">Protease</keyword>
<dbReference type="GO" id="GO:0004222">
    <property type="term" value="F:metalloendopeptidase activity"/>
    <property type="evidence" value="ECO:0007669"/>
    <property type="project" value="UniProtKB-UniRule"/>
</dbReference>
<dbReference type="Proteomes" id="UP000030746">
    <property type="component" value="Unassembled WGS sequence"/>
</dbReference>
<dbReference type="Pfam" id="PF01549">
    <property type="entry name" value="ShK"/>
    <property type="match status" value="5"/>
</dbReference>
<dbReference type="RefSeq" id="XP_009044481.1">
    <property type="nucleotide sequence ID" value="XM_009046233.1"/>
</dbReference>
<dbReference type="PANTHER" id="PTHR10127">
    <property type="entry name" value="DISCOIDIN, CUB, EGF, LAMININ , AND ZINC METALLOPROTEASE DOMAIN CONTAINING"/>
    <property type="match status" value="1"/>
</dbReference>
<protein>
    <recommendedName>
        <fullName evidence="6">Metalloendopeptidase</fullName>
        <ecNumber evidence="6">3.4.24.-</ecNumber>
    </recommendedName>
</protein>
<dbReference type="InterPro" id="IPR001506">
    <property type="entry name" value="Peptidase_M12A"/>
</dbReference>
<name>V4BGI9_LOTGI</name>
<dbReference type="HOGENOM" id="CLU_502745_0_0_1"/>
<evidence type="ECO:0000256" key="1">
    <source>
        <dbReference type="ARBA" id="ARBA00002657"/>
    </source>
</evidence>
<dbReference type="KEGG" id="lgi:LOTGIDRAFT_109273"/>
<feature type="domain" description="ShKT" evidence="8">
    <location>
        <begin position="357"/>
        <end position="393"/>
    </location>
</feature>
<dbReference type="InterPro" id="IPR024079">
    <property type="entry name" value="MetalloPept_cat_dom_sf"/>
</dbReference>
<dbReference type="PROSITE" id="PS51670">
    <property type="entry name" value="SHKT"/>
    <property type="match status" value="5"/>
</dbReference>
<accession>V4BGI9</accession>
<comment type="function">
    <text evidence="1">Metalloprotease.</text>
</comment>
<comment type="caution">
    <text evidence="4">Lacks conserved residue(s) required for the propagation of feature annotation.</text>
</comment>